<feature type="signal peptide" evidence="2">
    <location>
        <begin position="1"/>
        <end position="22"/>
    </location>
</feature>
<dbReference type="Gene3D" id="3.30.1330.60">
    <property type="entry name" value="OmpA-like domain"/>
    <property type="match status" value="1"/>
</dbReference>
<dbReference type="Proteomes" id="UP001198163">
    <property type="component" value="Unassembled WGS sequence"/>
</dbReference>
<dbReference type="CDD" id="cd07185">
    <property type="entry name" value="OmpA_C-like"/>
    <property type="match status" value="1"/>
</dbReference>
<dbReference type="PANTHER" id="PTHR30329:SF21">
    <property type="entry name" value="LIPOPROTEIN YIAD-RELATED"/>
    <property type="match status" value="1"/>
</dbReference>
<keyword evidence="1" id="KW-0472">Membrane</keyword>
<evidence type="ECO:0000259" key="3">
    <source>
        <dbReference type="PROSITE" id="PS51123"/>
    </source>
</evidence>
<dbReference type="PROSITE" id="PS51123">
    <property type="entry name" value="OMPA_2"/>
    <property type="match status" value="1"/>
</dbReference>
<dbReference type="GO" id="GO:0016020">
    <property type="term" value="C:membrane"/>
    <property type="evidence" value="ECO:0007669"/>
    <property type="project" value="UniProtKB-UniRule"/>
</dbReference>
<evidence type="ECO:0000256" key="1">
    <source>
        <dbReference type="PROSITE-ProRule" id="PRU00473"/>
    </source>
</evidence>
<feature type="domain" description="OmpA-like" evidence="3">
    <location>
        <begin position="1236"/>
        <end position="1356"/>
    </location>
</feature>
<dbReference type="SUPFAM" id="SSF103088">
    <property type="entry name" value="OmpA-like"/>
    <property type="match status" value="1"/>
</dbReference>
<protein>
    <submittedName>
        <fullName evidence="4">OmpA family protein</fullName>
    </submittedName>
</protein>
<name>A0AAE3JKE1_9SPIR</name>
<sequence>MNLKKRAGIVLILAVLNASVFAYNPPAVGESASAFLSPDQLGGSSSAAGSGLGAVLPGELAANPALGAGEQRIILDASYGALFGTEDDTGLGHFINMGGLYPTRWAVFGGSLNFLTSPFDTAPLGTAATMRASVSKDLTDRFWIGAGLSGSYGTGWGVSGDLGALLNLGDVSFMKDARIGGSVTGLGRPFTTDSQGIAGGNAGAYPSMFTPRVGYAATLFGNESLALGASADLAFPTFQNMVFDAAVQGVIKNLVTIRTGWNFNLQETMNDRPINLPSASVGVKLALDSPDKDSFLARHGWGRSEWTPTAAFRSLGYGVYATGTGVNMRLGMADTQPPEITVDYPEPVYISPNNDGTKDELLVPVSITDARYILGWAFVIENEKGEVVRTIANKEVRTEMQDIKSFWKLLTKVKAGIPLPENLRWDGIMDSGETAPDGTYFFHVTAIDDNDNQAATDKFTVYLDNTLPVVSAIPPSGGNAMIFSPDGDGNKDGFLVKQTGSVEDLWKAEVLNSAGMVVRTIDTRSAAPADFLWDGKSDSLSIVPDGVYSYRIATTDRAGNSANASVNNIIVDTEKPSINVSIDINAFSPNGDGVRDTVLLTPSIPVLTGLIGWDVSIVSRTGAEVRRYSGSGAAKPIPYDGLNAEGSPAAEADYQAVIRARYVNGHAPEARSPFFNLDVTAPESSVRSSLAIFSPVGDGKLDTVTFAQQASTEQAWTGAVFALDAEGNPAGKAVKTVQLGSSPAATLVWDGRDDAGKLAPDGRYGYRISSTDRAGNTGISNLAAVELNTEKADLILQASLAAFSPNGDGVKDSIAFTPVIKATTAVSAYALTVSDASGKTVKTFSGKGKVPASFLWNGIADPAEGETTGTRAADGIYRAALAVTLVNQQESRSQAPDFEIDTKFPTIEISAPYLLLSPNGDGKRDDLPVTQRSSDEELWTGAVLAKDKSQVRTWTWNGSAASFVWDAADNSGNRLPDGTYSYTVSSEDKAGNRTTQTLSGIVLDARVPKAFLTAELPAFSPNSDGIKDAQKFAVVTSVPDGLESWNLSIKQEGSASAVKTWSSADSAVLPASITWDGTDAAGNIAHGRYIAELVLAWTKGDRVSAATPAFLVNAKAPALGVRLAPKYFSPDNDGLEDELFINLTAESASEFADWSFEIREPAGTNGNVFWKTGGNGKIADRIIWDGRSLKGELVQAATDYPFTFTVKDDLGMTSVVRGYIPVDVMVIRDGDKLKIAVPSIIFRENAADFNGLASEVVDKNVQVLRRIAEILNKFKDYKVQVEGHANNVTGTQKEEDSELIPLSLQRADAVRTFLIQNGVDETRLSSIGMGGTRPVAKRNDRENWWKNRRVEFILIK</sequence>
<comment type="caution">
    <text evidence="4">The sequence shown here is derived from an EMBL/GenBank/DDBJ whole genome shotgun (WGS) entry which is preliminary data.</text>
</comment>
<dbReference type="InterPro" id="IPR050330">
    <property type="entry name" value="Bact_OuterMem_StrucFunc"/>
</dbReference>
<evidence type="ECO:0000313" key="5">
    <source>
        <dbReference type="Proteomes" id="UP001198163"/>
    </source>
</evidence>
<dbReference type="Pfam" id="PF00691">
    <property type="entry name" value="OmpA"/>
    <property type="match status" value="1"/>
</dbReference>
<dbReference type="Pfam" id="PF13860">
    <property type="entry name" value="FlgD_ig"/>
    <property type="match status" value="2"/>
</dbReference>
<dbReference type="PANTHER" id="PTHR30329">
    <property type="entry name" value="STATOR ELEMENT OF FLAGELLAR MOTOR COMPLEX"/>
    <property type="match status" value="1"/>
</dbReference>
<proteinExistence type="predicted"/>
<dbReference type="Gene3D" id="2.60.40.4070">
    <property type="match status" value="4"/>
</dbReference>
<evidence type="ECO:0000256" key="2">
    <source>
        <dbReference type="SAM" id="SignalP"/>
    </source>
</evidence>
<dbReference type="RefSeq" id="WP_230753397.1">
    <property type="nucleotide sequence ID" value="NZ_JAINWA010000001.1"/>
</dbReference>
<dbReference type="InterPro" id="IPR025965">
    <property type="entry name" value="FlgD/Vpr_Ig-like"/>
</dbReference>
<accession>A0AAE3JKE1</accession>
<evidence type="ECO:0000313" key="4">
    <source>
        <dbReference type="EMBL" id="MCD1653864.1"/>
    </source>
</evidence>
<feature type="chain" id="PRO_5042176795" evidence="2">
    <location>
        <begin position="23"/>
        <end position="1356"/>
    </location>
</feature>
<organism evidence="4 5">
    <name type="scientific">Teretinema zuelzerae</name>
    <dbReference type="NCBI Taxonomy" id="156"/>
    <lineage>
        <taxon>Bacteria</taxon>
        <taxon>Pseudomonadati</taxon>
        <taxon>Spirochaetota</taxon>
        <taxon>Spirochaetia</taxon>
        <taxon>Spirochaetales</taxon>
        <taxon>Treponemataceae</taxon>
        <taxon>Teretinema</taxon>
    </lineage>
</organism>
<gene>
    <name evidence="4" type="ORF">K7J14_04015</name>
</gene>
<reference evidence="4" key="1">
    <citation type="submission" date="2021-08" db="EMBL/GenBank/DDBJ databases">
        <title>Comparative analyses of Brucepasteria parasyntrophica and Teretinema zuelzerae.</title>
        <authorList>
            <person name="Song Y."/>
            <person name="Brune A."/>
        </authorList>
    </citation>
    <scope>NUCLEOTIDE SEQUENCE</scope>
    <source>
        <strain evidence="4">DSM 1903</strain>
    </source>
</reference>
<dbReference type="InterPro" id="IPR006665">
    <property type="entry name" value="OmpA-like"/>
</dbReference>
<keyword evidence="5" id="KW-1185">Reference proteome</keyword>
<dbReference type="InterPro" id="IPR036737">
    <property type="entry name" value="OmpA-like_sf"/>
</dbReference>
<dbReference type="EMBL" id="JAINWA010000001">
    <property type="protein sequence ID" value="MCD1653864.1"/>
    <property type="molecule type" value="Genomic_DNA"/>
</dbReference>
<keyword evidence="2" id="KW-0732">Signal</keyword>